<dbReference type="Pfam" id="PF04321">
    <property type="entry name" value="RmlD_sub_bind"/>
    <property type="match status" value="1"/>
</dbReference>
<feature type="domain" description="RmlD-like substrate binding" evidence="7">
    <location>
        <begin position="1"/>
        <end position="294"/>
    </location>
</feature>
<dbReference type="GO" id="GO:0008831">
    <property type="term" value="F:dTDP-4-dehydrorhamnose reductase activity"/>
    <property type="evidence" value="ECO:0007669"/>
    <property type="project" value="UniProtKB-EC"/>
</dbReference>
<evidence type="ECO:0000256" key="2">
    <source>
        <dbReference type="ARBA" id="ARBA00010944"/>
    </source>
</evidence>
<evidence type="ECO:0000313" key="8">
    <source>
        <dbReference type="EMBL" id="QSX75103.1"/>
    </source>
</evidence>
<organism evidence="8 9">
    <name type="scientific">Lysobacter arenosi</name>
    <dbReference type="NCBI Taxonomy" id="2795387"/>
    <lineage>
        <taxon>Bacteria</taxon>
        <taxon>Pseudomonadati</taxon>
        <taxon>Pseudomonadota</taxon>
        <taxon>Gammaproteobacteria</taxon>
        <taxon>Lysobacterales</taxon>
        <taxon>Lysobacteraceae</taxon>
        <taxon>Lysobacter</taxon>
    </lineage>
</organism>
<keyword evidence="6" id="KW-0521">NADP</keyword>
<accession>A0ABX7RC90</accession>
<dbReference type="InterPro" id="IPR036291">
    <property type="entry name" value="NAD(P)-bd_dom_sf"/>
</dbReference>
<dbReference type="NCBIfam" id="TIGR01214">
    <property type="entry name" value="rmlD"/>
    <property type="match status" value="1"/>
</dbReference>
<evidence type="ECO:0000313" key="9">
    <source>
        <dbReference type="Proteomes" id="UP000663400"/>
    </source>
</evidence>
<dbReference type="PANTHER" id="PTHR10491">
    <property type="entry name" value="DTDP-4-DEHYDRORHAMNOSE REDUCTASE"/>
    <property type="match status" value="1"/>
</dbReference>
<dbReference type="EC" id="1.1.1.133" evidence="3 6"/>
<evidence type="ECO:0000256" key="5">
    <source>
        <dbReference type="ARBA" id="ARBA00048200"/>
    </source>
</evidence>
<protein>
    <recommendedName>
        <fullName evidence="4 6">dTDP-4-dehydrorhamnose reductase</fullName>
        <ecNumber evidence="3 6">1.1.1.133</ecNumber>
    </recommendedName>
</protein>
<comment type="catalytic activity">
    <reaction evidence="5 6">
        <text>dTDP-beta-L-rhamnose + NADP(+) = dTDP-4-dehydro-beta-L-rhamnose + NADPH + H(+)</text>
        <dbReference type="Rhea" id="RHEA:21796"/>
        <dbReference type="ChEBI" id="CHEBI:15378"/>
        <dbReference type="ChEBI" id="CHEBI:57510"/>
        <dbReference type="ChEBI" id="CHEBI:57783"/>
        <dbReference type="ChEBI" id="CHEBI:58349"/>
        <dbReference type="ChEBI" id="CHEBI:62830"/>
        <dbReference type="EC" id="1.1.1.133"/>
    </reaction>
</comment>
<reference evidence="8 9" key="1">
    <citation type="submission" date="2021-02" db="EMBL/GenBank/DDBJ databases">
        <title>Lysobacter arenosi sp. nov., isolated from soil of gangwondo yeongwol, south Korea.</title>
        <authorList>
            <person name="Kim K.R."/>
            <person name="Kim K.H."/>
            <person name="Jeon C.O."/>
        </authorList>
    </citation>
    <scope>NUCLEOTIDE SEQUENCE [LARGE SCALE GENOMIC DNA]</scope>
    <source>
        <strain evidence="8 9">R7</strain>
    </source>
</reference>
<dbReference type="CDD" id="cd05254">
    <property type="entry name" value="dTDP_HR_like_SDR_e"/>
    <property type="match status" value="1"/>
</dbReference>
<comment type="function">
    <text evidence="6">Catalyzes the reduction of dTDP-6-deoxy-L-lyxo-4-hexulose to yield dTDP-L-rhamnose.</text>
</comment>
<comment type="cofactor">
    <cofactor evidence="6">
        <name>Mg(2+)</name>
        <dbReference type="ChEBI" id="CHEBI:18420"/>
    </cofactor>
    <text evidence="6">Binds 1 Mg(2+) ion per monomer.</text>
</comment>
<dbReference type="InterPro" id="IPR005913">
    <property type="entry name" value="dTDP_dehydrorham_reduct"/>
</dbReference>
<dbReference type="EMBL" id="CP071517">
    <property type="protein sequence ID" value="QSX75103.1"/>
    <property type="molecule type" value="Genomic_DNA"/>
</dbReference>
<dbReference type="Gene3D" id="3.40.50.720">
    <property type="entry name" value="NAD(P)-binding Rossmann-like Domain"/>
    <property type="match status" value="1"/>
</dbReference>
<dbReference type="PANTHER" id="PTHR10491:SF4">
    <property type="entry name" value="METHIONINE ADENOSYLTRANSFERASE 2 SUBUNIT BETA"/>
    <property type="match status" value="1"/>
</dbReference>
<evidence type="ECO:0000256" key="1">
    <source>
        <dbReference type="ARBA" id="ARBA00004781"/>
    </source>
</evidence>
<dbReference type="RefSeq" id="WP_207527036.1">
    <property type="nucleotide sequence ID" value="NZ_CP071517.1"/>
</dbReference>
<name>A0ABX7RC90_9GAMM</name>
<proteinExistence type="inferred from homology"/>
<dbReference type="Proteomes" id="UP000663400">
    <property type="component" value="Chromosome"/>
</dbReference>
<keyword evidence="9" id="KW-1185">Reference proteome</keyword>
<evidence type="ECO:0000256" key="4">
    <source>
        <dbReference type="ARBA" id="ARBA00017099"/>
    </source>
</evidence>
<comment type="pathway">
    <text evidence="1 6">Carbohydrate biosynthesis; dTDP-L-rhamnose biosynthesis.</text>
</comment>
<sequence>MKMLVPGANGQVGHALLRSLATLGEVAATTRSGRLEDGTGCEKFDLADLDAIASLLDRTRPDVVVNAAAYTAVDRAEDDIEAAFRTNAEGPRRLAVECAARGISLVHYSTDYVFDGQGSRPYREDDATAPIGVYGHSKLAGEQAIADSGARHLILRTAWVYGLHGANFLRTMLRVGAERDELRVVADQRGTPTPAWLIADATADILRNGFPESGIVHLVADGETTWHGFAEAIFDEAMSAGLISRRPVVTAITTADYPTRASRPAYSVLDTTRLQQQFGIEPPSWRQALQTLAAART</sequence>
<dbReference type="InterPro" id="IPR029903">
    <property type="entry name" value="RmlD-like-bd"/>
</dbReference>
<keyword evidence="6 8" id="KW-0560">Oxidoreductase</keyword>
<evidence type="ECO:0000259" key="7">
    <source>
        <dbReference type="Pfam" id="PF04321"/>
    </source>
</evidence>
<gene>
    <name evidence="8" type="primary">rfbD</name>
    <name evidence="8" type="ORF">HIV01_000555</name>
</gene>
<dbReference type="Gene3D" id="3.90.25.10">
    <property type="entry name" value="UDP-galactose 4-epimerase, domain 1"/>
    <property type="match status" value="1"/>
</dbReference>
<dbReference type="SUPFAM" id="SSF51735">
    <property type="entry name" value="NAD(P)-binding Rossmann-fold domains"/>
    <property type="match status" value="1"/>
</dbReference>
<evidence type="ECO:0000256" key="3">
    <source>
        <dbReference type="ARBA" id="ARBA00012929"/>
    </source>
</evidence>
<comment type="similarity">
    <text evidence="2 6">Belongs to the dTDP-4-dehydrorhamnose reductase family.</text>
</comment>
<evidence type="ECO:0000256" key="6">
    <source>
        <dbReference type="RuleBase" id="RU364082"/>
    </source>
</evidence>